<dbReference type="OrthoDB" id="4498590at2"/>
<gene>
    <name evidence="7" type="ORF">DY218_20110</name>
</gene>
<feature type="signal peptide" evidence="5">
    <location>
        <begin position="1"/>
        <end position="33"/>
    </location>
</feature>
<comment type="caution">
    <text evidence="7">The sequence shown here is derived from an EMBL/GenBank/DDBJ whole genome shotgun (WGS) entry which is preliminary data.</text>
</comment>
<accession>A0A372M261</accession>
<dbReference type="PROSITE" id="PS51257">
    <property type="entry name" value="PROKAR_LIPOPROTEIN"/>
    <property type="match status" value="1"/>
</dbReference>
<evidence type="ECO:0000256" key="5">
    <source>
        <dbReference type="SAM" id="SignalP"/>
    </source>
</evidence>
<evidence type="ECO:0000256" key="4">
    <source>
        <dbReference type="SAM" id="MobiDB-lite"/>
    </source>
</evidence>
<evidence type="ECO:0000256" key="3">
    <source>
        <dbReference type="ARBA" id="ARBA00022801"/>
    </source>
</evidence>
<dbReference type="InterPro" id="IPR051601">
    <property type="entry name" value="Serine_prot/Carboxylest_S33"/>
</dbReference>
<dbReference type="Proteomes" id="UP000263094">
    <property type="component" value="Unassembled WGS sequence"/>
</dbReference>
<dbReference type="AlphaFoldDB" id="A0A372M261"/>
<protein>
    <submittedName>
        <fullName evidence="7">Alpha/beta hydrolase</fullName>
    </submittedName>
</protein>
<keyword evidence="2 5" id="KW-0732">Signal</keyword>
<feature type="chain" id="PRO_5038707467" evidence="5">
    <location>
        <begin position="34"/>
        <end position="530"/>
    </location>
</feature>
<evidence type="ECO:0000313" key="7">
    <source>
        <dbReference type="EMBL" id="RFU84919.1"/>
    </source>
</evidence>
<dbReference type="InterPro" id="IPR013595">
    <property type="entry name" value="Pept_S33_TAP-like_C"/>
</dbReference>
<dbReference type="PANTHER" id="PTHR43248:SF29">
    <property type="entry name" value="TRIPEPTIDYL AMINOPEPTIDASE"/>
    <property type="match status" value="1"/>
</dbReference>
<dbReference type="SUPFAM" id="SSF53474">
    <property type="entry name" value="alpha/beta-Hydrolases"/>
    <property type="match status" value="1"/>
</dbReference>
<dbReference type="Gene3D" id="3.40.50.1820">
    <property type="entry name" value="alpha/beta hydrolase"/>
    <property type="match status" value="1"/>
</dbReference>
<name>A0A372M261_9ACTN</name>
<evidence type="ECO:0000256" key="2">
    <source>
        <dbReference type="ARBA" id="ARBA00022729"/>
    </source>
</evidence>
<organism evidence="7 8">
    <name type="scientific">Streptomyces triticagri</name>
    <dbReference type="NCBI Taxonomy" id="2293568"/>
    <lineage>
        <taxon>Bacteria</taxon>
        <taxon>Bacillati</taxon>
        <taxon>Actinomycetota</taxon>
        <taxon>Actinomycetes</taxon>
        <taxon>Kitasatosporales</taxon>
        <taxon>Streptomycetaceae</taxon>
        <taxon>Streptomyces</taxon>
    </lineage>
</organism>
<dbReference type="PANTHER" id="PTHR43248">
    <property type="entry name" value="2-SUCCINYL-6-HYDROXY-2,4-CYCLOHEXADIENE-1-CARBOXYLATE SYNTHASE"/>
    <property type="match status" value="1"/>
</dbReference>
<proteinExistence type="inferred from homology"/>
<dbReference type="GO" id="GO:0016787">
    <property type="term" value="F:hydrolase activity"/>
    <property type="evidence" value="ECO:0007669"/>
    <property type="project" value="UniProtKB-KW"/>
</dbReference>
<keyword evidence="8" id="KW-1185">Reference proteome</keyword>
<reference evidence="7 8" key="1">
    <citation type="submission" date="2018-08" db="EMBL/GenBank/DDBJ databases">
        <title>Isolation, diversity and antifungal activity of Actinobacteria from wheat.</title>
        <authorList>
            <person name="Han C."/>
        </authorList>
    </citation>
    <scope>NUCLEOTIDE SEQUENCE [LARGE SCALE GENOMIC DNA]</scope>
    <source>
        <strain evidence="7 8">NEAU-YY421</strain>
    </source>
</reference>
<feature type="domain" description="Peptidase S33 tripeptidyl aminopeptidase-like C-terminal" evidence="6">
    <location>
        <begin position="424"/>
        <end position="529"/>
    </location>
</feature>
<comment type="similarity">
    <text evidence="1">Belongs to the peptidase S33 family.</text>
</comment>
<evidence type="ECO:0000259" key="6">
    <source>
        <dbReference type="Pfam" id="PF08386"/>
    </source>
</evidence>
<dbReference type="EMBL" id="QUAK01000109">
    <property type="protein sequence ID" value="RFU84919.1"/>
    <property type="molecule type" value="Genomic_DNA"/>
</dbReference>
<dbReference type="InterPro" id="IPR029058">
    <property type="entry name" value="AB_hydrolase_fold"/>
</dbReference>
<keyword evidence="3 7" id="KW-0378">Hydrolase</keyword>
<sequence length="530" mass="55304">MARPSPGSFRRPDRRRPAALAAALALVASLAVGCDSGGTNSDDGKGASSGTTKPTAPDGSSLPASLTGQQLDWSACKAPDDDTAAPGADWQCATMKAPLNYDKPSGETVGIALVRKKSTGDSGDRTGSLLFNFGGPGGSGVSALPQSAPAFATLGESYDLVSFDPRGVAASQGVRCRDDAELEKAHGTVDLTPDDAAEEKAYFADAAGFGEGCAERSGKVLPHIATSAAARDMDLMRHVLGDDKLHYLGFSYGTELGGTYAHLFPQNVGRMVLDAVVDPTADAIGHARNQTRGFQRALDNFLKADGQKPAAGSAEIATLLKRIDDKPLPATGDRELNESLAETGIIQALYSKESWPALRSALKSAQEGDGGELLALADQYNDRDAAGRYGTQSHSQRAISCADAAQRPTPAEARRLLPAFEKLSPVFGTFLGWDTAGWCHQWPVDGERKTMQVRADGADPILVVGTTGDPATPFEGSERMAEELGEDVGVHLTYEGEGHGAYASGSTCVDSAVNGYLLKGEVPDDGKVCS</sequence>
<dbReference type="Pfam" id="PF08386">
    <property type="entry name" value="Abhydrolase_4"/>
    <property type="match status" value="1"/>
</dbReference>
<evidence type="ECO:0000313" key="8">
    <source>
        <dbReference type="Proteomes" id="UP000263094"/>
    </source>
</evidence>
<feature type="region of interest" description="Disordered" evidence="4">
    <location>
        <begin position="35"/>
        <end position="66"/>
    </location>
</feature>
<dbReference type="RefSeq" id="WP_128557473.1">
    <property type="nucleotide sequence ID" value="NZ_QUAK01000109.1"/>
</dbReference>
<evidence type="ECO:0000256" key="1">
    <source>
        <dbReference type="ARBA" id="ARBA00010088"/>
    </source>
</evidence>